<evidence type="ECO:0000256" key="1">
    <source>
        <dbReference type="SAM" id="MobiDB-lite"/>
    </source>
</evidence>
<dbReference type="RefSeq" id="XP_025343051.1">
    <property type="nucleotide sequence ID" value="XM_025488389.1"/>
</dbReference>
<organism evidence="3 4">
    <name type="scientific">Candidozyma haemuli</name>
    <dbReference type="NCBI Taxonomy" id="45357"/>
    <lineage>
        <taxon>Eukaryota</taxon>
        <taxon>Fungi</taxon>
        <taxon>Dikarya</taxon>
        <taxon>Ascomycota</taxon>
        <taxon>Saccharomycotina</taxon>
        <taxon>Pichiomycetes</taxon>
        <taxon>Metschnikowiaceae</taxon>
        <taxon>Candidozyma</taxon>
    </lineage>
</organism>
<dbReference type="Proteomes" id="UP000244309">
    <property type="component" value="Unassembled WGS sequence"/>
</dbReference>
<comment type="caution">
    <text evidence="3">The sequence shown here is derived from an EMBL/GenBank/DDBJ whole genome shotgun (WGS) entry which is preliminary data.</text>
</comment>
<dbReference type="STRING" id="45357.A0A2V1AZ00"/>
<dbReference type="Pfam" id="PF12756">
    <property type="entry name" value="zf-C2H2_2"/>
    <property type="match status" value="1"/>
</dbReference>
<sequence length="366" mass="41811">MSFTCLSCGLSFEESQQQRCHMKTDWHRYNLKRRVTQLPPVDEETFQSKSKTIESGSSSSSPAHDTEKSEQRKLKQDRKVKRERLRQQRESLLKGVDDVPNKPEPNQSAGEDDANKIIEEKIKQRVDIKPTTCLFCQNKKHSTFNTVEENVSHMTKVHGLFIPEKKYLVDVEGLISYLGEKLGLGNVCLSCSYQGKNLEAVREHMHSKRHIRIPYETEEEKLEISDFYDFSSTYFDNVNKVTSDIEDDAWEDVSGDEEDLADVYEESGIEDFIINLGDELVLPSGVSIGHRASGKPRRPKAELVLSEGQGTVVAAESRQIFTNTATPITKAQQAAWKSEKKMHDLKDKRSAKYANNQPHFRDQLLQ</sequence>
<dbReference type="PROSITE" id="PS00028">
    <property type="entry name" value="ZINC_FINGER_C2H2_1"/>
    <property type="match status" value="1"/>
</dbReference>
<dbReference type="PANTHER" id="PTHR13182:SF21">
    <property type="entry name" value="CYTOPLASMIC 60S SUBUNIT BIOGENESIS FACTOR REI1"/>
    <property type="match status" value="1"/>
</dbReference>
<accession>A0A2V1AZ00</accession>
<evidence type="ECO:0000313" key="3">
    <source>
        <dbReference type="EMBL" id="PVH22111.1"/>
    </source>
</evidence>
<keyword evidence="4" id="KW-1185">Reference proteome</keyword>
<feature type="region of interest" description="Disordered" evidence="1">
    <location>
        <begin position="40"/>
        <end position="115"/>
    </location>
</feature>
<reference evidence="3 4" key="1">
    <citation type="submission" date="2017-12" db="EMBL/GenBank/DDBJ databases">
        <title>Genome Sequence of a Multidrug-Resistant Candida haemulonii Isolate from a Patient with Chronic Leg Ulcers in Israel.</title>
        <authorList>
            <person name="Chow N.A."/>
            <person name="Gade L."/>
            <person name="Batra D."/>
            <person name="Rowe L.A."/>
            <person name="Ben-Ami R."/>
            <person name="Loparev V.N."/>
            <person name="Litvintseva A.P."/>
        </authorList>
    </citation>
    <scope>NUCLEOTIDE SEQUENCE [LARGE SCALE GENOMIC DNA]</scope>
    <source>
        <strain evidence="3 4">B11899</strain>
    </source>
</reference>
<dbReference type="GO" id="GO:0030687">
    <property type="term" value="C:preribosome, large subunit precursor"/>
    <property type="evidence" value="ECO:0007669"/>
    <property type="project" value="TreeGrafter"/>
</dbReference>
<dbReference type="VEuPathDB" id="FungiDB:CXQ85_004780"/>
<dbReference type="EMBL" id="PKFO01000006">
    <property type="protein sequence ID" value="PVH22111.1"/>
    <property type="molecule type" value="Genomic_DNA"/>
</dbReference>
<proteinExistence type="predicted"/>
<dbReference type="SUPFAM" id="SSF57667">
    <property type="entry name" value="beta-beta-alpha zinc fingers"/>
    <property type="match status" value="1"/>
</dbReference>
<dbReference type="GO" id="GO:0042273">
    <property type="term" value="P:ribosomal large subunit biogenesis"/>
    <property type="evidence" value="ECO:0007669"/>
    <property type="project" value="TreeGrafter"/>
</dbReference>
<evidence type="ECO:0000313" key="4">
    <source>
        <dbReference type="Proteomes" id="UP000244309"/>
    </source>
</evidence>
<protein>
    <recommendedName>
        <fullName evidence="2">C2H2-type domain-containing protein</fullName>
    </recommendedName>
</protein>
<feature type="compositionally biased region" description="Basic and acidic residues" evidence="1">
    <location>
        <begin position="64"/>
        <end position="74"/>
    </location>
</feature>
<dbReference type="InterPro" id="IPR040025">
    <property type="entry name" value="Znf622/Rei1/Reh1"/>
</dbReference>
<dbReference type="GeneID" id="37010110"/>
<dbReference type="InterPro" id="IPR013087">
    <property type="entry name" value="Znf_C2H2_type"/>
</dbReference>
<feature type="compositionally biased region" description="Basic and acidic residues" evidence="1">
    <location>
        <begin position="85"/>
        <end position="101"/>
    </location>
</feature>
<feature type="domain" description="C2H2-type" evidence="2">
    <location>
        <begin position="5"/>
        <end position="27"/>
    </location>
</feature>
<dbReference type="PANTHER" id="PTHR13182">
    <property type="entry name" value="ZINC FINGER PROTEIN 622"/>
    <property type="match status" value="1"/>
</dbReference>
<feature type="region of interest" description="Disordered" evidence="1">
    <location>
        <begin position="347"/>
        <end position="366"/>
    </location>
</feature>
<dbReference type="InterPro" id="IPR041661">
    <property type="entry name" value="ZN622/Rei1/Reh1_Znf-C2H2"/>
</dbReference>
<dbReference type="OrthoDB" id="19329at2759"/>
<feature type="compositionally biased region" description="Basic residues" evidence="1">
    <location>
        <begin position="75"/>
        <end position="84"/>
    </location>
</feature>
<dbReference type="AlphaFoldDB" id="A0A2V1AZ00"/>
<gene>
    <name evidence="3" type="ORF">CXQ85_004780</name>
</gene>
<feature type="compositionally biased region" description="Low complexity" evidence="1">
    <location>
        <begin position="48"/>
        <end position="61"/>
    </location>
</feature>
<dbReference type="InterPro" id="IPR036236">
    <property type="entry name" value="Znf_C2H2_sf"/>
</dbReference>
<evidence type="ECO:0000259" key="2">
    <source>
        <dbReference type="PROSITE" id="PS00028"/>
    </source>
</evidence>
<name>A0A2V1AZ00_9ASCO</name>